<dbReference type="InterPro" id="IPR023057">
    <property type="entry name" value="GlnE"/>
</dbReference>
<protein>
    <recommendedName>
        <fullName evidence="7">Bifunctional glutamine synthetase adenylyltransferase/adenylyl-removing enzyme</fullName>
    </recommendedName>
    <alternativeName>
        <fullName evidence="7">ATP:glutamine synthetase adenylyltransferase</fullName>
    </alternativeName>
    <alternativeName>
        <fullName evidence="7">ATase</fullName>
    </alternativeName>
    <domain>
        <recommendedName>
            <fullName evidence="7">Glutamine synthetase adenylyl-L-tyrosine phosphorylase</fullName>
            <ecNumber evidence="7">2.7.7.89</ecNumber>
        </recommendedName>
        <alternativeName>
            <fullName evidence="7">Adenylyl removase</fullName>
            <shortName evidence="7">AR</shortName>
            <shortName evidence="7">AT-N</shortName>
        </alternativeName>
    </domain>
    <domain>
        <recommendedName>
            <fullName evidence="7">Glutamine synthetase adenylyl transferase</fullName>
            <ecNumber evidence="7">2.7.7.42</ecNumber>
        </recommendedName>
        <alternativeName>
            <fullName evidence="7">Adenylyl transferase</fullName>
            <shortName evidence="7">AT</shortName>
            <shortName evidence="7">AT-C</shortName>
        </alternativeName>
    </domain>
</protein>
<comment type="cofactor">
    <cofactor evidence="7">
        <name>Mg(2+)</name>
        <dbReference type="ChEBI" id="CHEBI:18420"/>
    </cofactor>
</comment>
<comment type="similarity">
    <text evidence="7">Belongs to the GlnE family.</text>
</comment>
<evidence type="ECO:0000256" key="4">
    <source>
        <dbReference type="ARBA" id="ARBA00022840"/>
    </source>
</evidence>
<evidence type="ECO:0000256" key="5">
    <source>
        <dbReference type="ARBA" id="ARBA00022842"/>
    </source>
</evidence>
<dbReference type="CDD" id="cd05401">
    <property type="entry name" value="NT_GlnE_GlnD_like"/>
    <property type="match status" value="2"/>
</dbReference>
<dbReference type="RefSeq" id="WP_115836231.1">
    <property type="nucleotide sequence ID" value="NZ_CP025086.1"/>
</dbReference>
<keyword evidence="11" id="KW-1185">Reference proteome</keyword>
<name>A0A3D9Z456_9HYPH</name>
<dbReference type="AlphaFoldDB" id="A0A3D9Z456"/>
<dbReference type="InterPro" id="IPR013546">
    <property type="entry name" value="PII_UdlTrfase/GS_AdlTrfase"/>
</dbReference>
<feature type="region of interest" description="Adenylyl removase" evidence="7">
    <location>
        <begin position="1"/>
        <end position="459"/>
    </location>
</feature>
<dbReference type="NCBIfam" id="NF010706">
    <property type="entry name" value="PRK14108.1"/>
    <property type="match status" value="1"/>
</dbReference>
<dbReference type="EC" id="2.7.7.89" evidence="7"/>
<dbReference type="GO" id="GO:0000820">
    <property type="term" value="P:regulation of glutamine family amino acid metabolic process"/>
    <property type="evidence" value="ECO:0007669"/>
    <property type="project" value="UniProtKB-UniRule"/>
</dbReference>
<dbReference type="GO" id="GO:0000287">
    <property type="term" value="F:magnesium ion binding"/>
    <property type="evidence" value="ECO:0007669"/>
    <property type="project" value="UniProtKB-UniRule"/>
</dbReference>
<dbReference type="Gene3D" id="1.20.120.330">
    <property type="entry name" value="Nucleotidyltransferases domain 2"/>
    <property type="match status" value="2"/>
</dbReference>
<comment type="catalytic activity">
    <reaction evidence="7">
        <text>[glutamine synthetase]-O(4)-(5'-adenylyl)-L-tyrosine + phosphate = [glutamine synthetase]-L-tyrosine + ADP</text>
        <dbReference type="Rhea" id="RHEA:43716"/>
        <dbReference type="Rhea" id="RHEA-COMP:10660"/>
        <dbReference type="Rhea" id="RHEA-COMP:10661"/>
        <dbReference type="ChEBI" id="CHEBI:43474"/>
        <dbReference type="ChEBI" id="CHEBI:46858"/>
        <dbReference type="ChEBI" id="CHEBI:83624"/>
        <dbReference type="ChEBI" id="CHEBI:456216"/>
        <dbReference type="EC" id="2.7.7.89"/>
    </reaction>
</comment>
<keyword evidence="6 7" id="KW-0511">Multifunctional enzyme</keyword>
<dbReference type="InterPro" id="IPR005190">
    <property type="entry name" value="GlnE_rpt_dom"/>
</dbReference>
<dbReference type="GO" id="GO:0016874">
    <property type="term" value="F:ligase activity"/>
    <property type="evidence" value="ECO:0007669"/>
    <property type="project" value="UniProtKB-KW"/>
</dbReference>
<feature type="domain" description="PII-uridylyltransferase/Glutamine-synthetase adenylyltransferase" evidence="9">
    <location>
        <begin position="317"/>
        <end position="457"/>
    </location>
</feature>
<comment type="catalytic activity">
    <reaction evidence="7">
        <text>[glutamine synthetase]-L-tyrosine + ATP = [glutamine synthetase]-O(4)-(5'-adenylyl)-L-tyrosine + diphosphate</text>
        <dbReference type="Rhea" id="RHEA:18589"/>
        <dbReference type="Rhea" id="RHEA-COMP:10660"/>
        <dbReference type="Rhea" id="RHEA-COMP:10661"/>
        <dbReference type="ChEBI" id="CHEBI:30616"/>
        <dbReference type="ChEBI" id="CHEBI:33019"/>
        <dbReference type="ChEBI" id="CHEBI:46858"/>
        <dbReference type="ChEBI" id="CHEBI:83624"/>
        <dbReference type="EC" id="2.7.7.42"/>
    </reaction>
</comment>
<dbReference type="SUPFAM" id="SSF81593">
    <property type="entry name" value="Nucleotidyltransferase substrate binding subunit/domain"/>
    <property type="match status" value="2"/>
</dbReference>
<organism evidence="10 11">
    <name type="scientific">Methylovirgula ligni</name>
    <dbReference type="NCBI Taxonomy" id="569860"/>
    <lineage>
        <taxon>Bacteria</taxon>
        <taxon>Pseudomonadati</taxon>
        <taxon>Pseudomonadota</taxon>
        <taxon>Alphaproteobacteria</taxon>
        <taxon>Hyphomicrobiales</taxon>
        <taxon>Beijerinckiaceae</taxon>
        <taxon>Methylovirgula</taxon>
    </lineage>
</organism>
<feature type="region of interest" description="Adenylyl transferase" evidence="7">
    <location>
        <begin position="464"/>
        <end position="972"/>
    </location>
</feature>
<evidence type="ECO:0000259" key="8">
    <source>
        <dbReference type="Pfam" id="PF03710"/>
    </source>
</evidence>
<keyword evidence="10" id="KW-0436">Ligase</keyword>
<dbReference type="Proteomes" id="UP000256900">
    <property type="component" value="Unassembled WGS sequence"/>
</dbReference>
<keyword evidence="2 7" id="KW-0548">Nucleotidyltransferase</keyword>
<dbReference type="InterPro" id="IPR043519">
    <property type="entry name" value="NT_sf"/>
</dbReference>
<keyword evidence="3 7" id="KW-0547">Nucleotide-binding</keyword>
<evidence type="ECO:0000256" key="2">
    <source>
        <dbReference type="ARBA" id="ARBA00022695"/>
    </source>
</evidence>
<comment type="function">
    <text evidence="7">Involved in the regulation of glutamine synthetase GlnA, a key enzyme in the process to assimilate ammonia. When cellular nitrogen levels are high, the C-terminal adenylyl transferase (AT) inactivates GlnA by covalent transfer of an adenylyl group from ATP to specific tyrosine residue of GlnA, thus reducing its activity. Conversely, when nitrogen levels are low, the N-terminal adenylyl removase (AR) activates GlnA by removing the adenylyl group by phosphorolysis, increasing its activity. The regulatory region of GlnE binds the signal transduction protein PII (GlnB) which indicates the nitrogen status of the cell.</text>
</comment>
<dbReference type="EC" id="2.7.7.42" evidence="7"/>
<dbReference type="GO" id="GO:0047388">
    <property type="term" value="F:[glutamine synthetase]-adenylyl-L-tyrosine phosphorylase activity"/>
    <property type="evidence" value="ECO:0007669"/>
    <property type="project" value="UniProtKB-EC"/>
</dbReference>
<dbReference type="NCBIfam" id="NF008292">
    <property type="entry name" value="PRK11072.1"/>
    <property type="match status" value="1"/>
</dbReference>
<dbReference type="Gene3D" id="3.30.460.10">
    <property type="entry name" value="Beta Polymerase, domain 2"/>
    <property type="match status" value="2"/>
</dbReference>
<comment type="caution">
    <text evidence="10">The sequence shown here is derived from an EMBL/GenBank/DDBJ whole genome shotgun (WGS) entry which is preliminary data.</text>
</comment>
<evidence type="ECO:0000256" key="6">
    <source>
        <dbReference type="ARBA" id="ARBA00023268"/>
    </source>
</evidence>
<evidence type="ECO:0000256" key="1">
    <source>
        <dbReference type="ARBA" id="ARBA00022679"/>
    </source>
</evidence>
<evidence type="ECO:0000313" key="10">
    <source>
        <dbReference type="EMBL" id="REF88119.1"/>
    </source>
</evidence>
<gene>
    <name evidence="7" type="primary">glnE</name>
    <name evidence="10" type="ORF">DES32_1760</name>
</gene>
<dbReference type="SUPFAM" id="SSF81301">
    <property type="entry name" value="Nucleotidyltransferase"/>
    <property type="match status" value="2"/>
</dbReference>
<feature type="domain" description="Glutamate-ammonia ligase adenylyltransferase repeated" evidence="8">
    <location>
        <begin position="51"/>
        <end position="295"/>
    </location>
</feature>
<evidence type="ECO:0000256" key="7">
    <source>
        <dbReference type="HAMAP-Rule" id="MF_00802"/>
    </source>
</evidence>
<evidence type="ECO:0000313" key="11">
    <source>
        <dbReference type="Proteomes" id="UP000256900"/>
    </source>
</evidence>
<dbReference type="GO" id="GO:0008882">
    <property type="term" value="F:[glutamate-ammonia-ligase] adenylyltransferase activity"/>
    <property type="evidence" value="ECO:0007669"/>
    <property type="project" value="UniProtKB-UniRule"/>
</dbReference>
<feature type="domain" description="Glutamate-ammonia ligase adenylyltransferase repeated" evidence="8">
    <location>
        <begin position="571"/>
        <end position="812"/>
    </location>
</feature>
<keyword evidence="1 7" id="KW-0808">Transferase</keyword>
<dbReference type="EMBL" id="QUMO01000002">
    <property type="protein sequence ID" value="REF88119.1"/>
    <property type="molecule type" value="Genomic_DNA"/>
</dbReference>
<dbReference type="PANTHER" id="PTHR30621:SF0">
    <property type="entry name" value="BIFUNCTIONAL GLUTAMINE SYNTHETASE ADENYLYLTRANSFERASE_ADENYLYL-REMOVING ENZYME"/>
    <property type="match status" value="1"/>
</dbReference>
<dbReference type="Gene3D" id="1.20.120.1510">
    <property type="match status" value="1"/>
</dbReference>
<keyword evidence="4 7" id="KW-0067">ATP-binding</keyword>
<dbReference type="GO" id="GO:0005524">
    <property type="term" value="F:ATP binding"/>
    <property type="evidence" value="ECO:0007669"/>
    <property type="project" value="UniProtKB-UniRule"/>
</dbReference>
<keyword evidence="5 7" id="KW-0460">Magnesium</keyword>
<dbReference type="GO" id="GO:0005829">
    <property type="term" value="C:cytosol"/>
    <property type="evidence" value="ECO:0007669"/>
    <property type="project" value="TreeGrafter"/>
</dbReference>
<accession>A0A3D9Z456</accession>
<dbReference type="Pfam" id="PF08335">
    <property type="entry name" value="GlnD_UR_UTase"/>
    <property type="match status" value="1"/>
</dbReference>
<dbReference type="PANTHER" id="PTHR30621">
    <property type="entry name" value="GLUTAMINE SYNTHETASE ADENYLYLTRANSFERASE"/>
    <property type="match status" value="1"/>
</dbReference>
<reference evidence="10 11" key="1">
    <citation type="submission" date="2018-08" db="EMBL/GenBank/DDBJ databases">
        <title>Genomic Encyclopedia of Type Strains, Phase IV (KMG-IV): sequencing the most valuable type-strain genomes for metagenomic binning, comparative biology and taxonomic classification.</title>
        <authorList>
            <person name="Goeker M."/>
        </authorList>
    </citation>
    <scope>NUCLEOTIDE SEQUENCE [LARGE SCALE GENOMIC DNA]</scope>
    <source>
        <strain evidence="10 11">BW863</strain>
    </source>
</reference>
<dbReference type="Pfam" id="PF03710">
    <property type="entry name" value="GlnE"/>
    <property type="match status" value="2"/>
</dbReference>
<evidence type="ECO:0000259" key="9">
    <source>
        <dbReference type="Pfam" id="PF08335"/>
    </source>
</evidence>
<dbReference type="OrthoDB" id="9759366at2"/>
<proteinExistence type="inferred from homology"/>
<evidence type="ECO:0000256" key="3">
    <source>
        <dbReference type="ARBA" id="ARBA00022741"/>
    </source>
</evidence>
<sequence>MQAAALPLYERLVKAPEVSDPALAQARLADFATGGRDAASLARAPAVAALLRGIADHSPYLWKLIASDPARLVRLLGEEAEVSLVACLTTLDAAVRGAESEAAAMRALRKAKQEVALLIALADLGGAWTLQEVMAALTEAADVFVASALRFILQDEHKAGRLVLPDASRPDEGCGVVILALGKHGAAELNYSSDTDLIILFEPASPAAAQMGEPAAAFVRIARRLVKLLQERTADGYVLRVDLRLRPDPGSTAIAISTPAAFFYYESFGQNWERAAMIKARPIAGDRKLGETFLEQLTPFIWRRYFDYAAIADIHAMKRQIHAVRGHAEIAVAGHDLKLGRGGIREIEFFVQTQQLIYGGRRPQLRGSATLPMLDELHRQGLVSQAARDELHEAYLYLRELEHRLQMIADEQTQRLPAEAQDLTRFANFCGYATLADFSAALTHHLERVAEHYAMLFEAAPGLSAATGNLVFTGVSDDPETLETLARLGFQRPALAAETIRGWHFGRRAGVSSERAREVLTELVPALLEAFAESADPDAALAALDHALAQRSAAVELLSILKSNAGLRKLFADLLGSAPRLAEMVVRRPHVLDSMIDRDLLTAPLGDADFDARLRRVLAPHTAIEDVLDALRDFRQEESFLIGLRLLTENLAPDVAGAAYAALAGAVVRACLFHVEQDFAARFGKVPQGRCVVLGMGKLGSREMTAASDLDLILIYDFDADSPEANGAERLHATHYYTRLSQRLISGLTVATRRGRLYDVDMRLRPSGRKGPVATQLSSFVAYQAEEAETWEHMALTRARIVAGDVALAAEVTAARERILRRPPTPQLRKDVLDMRRLVAKEKGESDPLDLKYAAGGQIDLDFLAQYLSLRSAHEAPALLATAPADIIARAGALGFLPPGDSECLLAAYRLYTQTAQVLHTILEAGVPLAGASAPVKQRLAAAAGLPSFAQLEVELFETEARVRAIFKEIIG</sequence>
<dbReference type="HAMAP" id="MF_00802">
    <property type="entry name" value="GlnE"/>
    <property type="match status" value="1"/>
</dbReference>